<proteinExistence type="predicted"/>
<dbReference type="GeneID" id="101889864"/>
<feature type="region of interest" description="Disordered" evidence="1">
    <location>
        <begin position="124"/>
        <end position="206"/>
    </location>
</feature>
<feature type="compositionally biased region" description="Low complexity" evidence="1">
    <location>
        <begin position="184"/>
        <end position="193"/>
    </location>
</feature>
<evidence type="ECO:0000256" key="1">
    <source>
        <dbReference type="SAM" id="MobiDB-lite"/>
    </source>
</evidence>
<feature type="compositionally biased region" description="Polar residues" evidence="1">
    <location>
        <begin position="194"/>
        <end position="206"/>
    </location>
</feature>
<feature type="domain" description="DUF7153" evidence="2">
    <location>
        <begin position="356"/>
        <end position="538"/>
    </location>
</feature>
<evidence type="ECO:0000313" key="3">
    <source>
        <dbReference type="Proteomes" id="UP001652621"/>
    </source>
</evidence>
<name>A0ABM3V1K0_MUSDO</name>
<evidence type="ECO:0000313" key="4">
    <source>
        <dbReference type="RefSeq" id="XP_058979659.1"/>
    </source>
</evidence>
<dbReference type="Proteomes" id="UP001652621">
    <property type="component" value="Unplaced"/>
</dbReference>
<accession>A0ABM3V1K0</accession>
<dbReference type="RefSeq" id="XP_058979659.1">
    <property type="nucleotide sequence ID" value="XM_059123676.1"/>
</dbReference>
<feature type="compositionally biased region" description="Low complexity" evidence="1">
    <location>
        <begin position="124"/>
        <end position="141"/>
    </location>
</feature>
<dbReference type="PANTHER" id="PTHR22198:SF1">
    <property type="entry name" value="FERM DOMAIN-CONTAINING PROTEIN"/>
    <property type="match status" value="1"/>
</dbReference>
<sequence>MNNSCSKPNFREGASGKSGGGGSKLQTKANRTKRSRDMGLTSQSDDIHYRTHLFFSPNRPGYDVGEEQLIAERCSGFTGNPSTSTTNTTGTLPLSPIQHESMDAPQPLVDRKPSVSLLRWNNNNHTNGNNNSNSNITTNIHNYHHYQSPLPPPPPSATTTATPSHRSSFRKPIDSIQMTETNRHNNNANINYNKTSGYNTTPGSSTLLQQHQQGLAGLSSTAAVRQASYGITGSGSAMGPSNGLVSMSSGGVRSEPISLATLDRDCFIIPVHSVDRFLPAGIPLPPSPVDGNSTKPSSPLSVLEVSDPKLCILVHLMSPLEPIDPVLESPLAHPLLKQRSVASELLTEVQQANTAVGGMLLANMEKISEFPFITYYVINTTQTDPSNFYSGIRVSSLSKFEPKNLRYTAAHTLDLYSEVAAICRPPLQLAPSESGSFKKTQTPATGYIISVFKVFEGDDGERFEKNWLYWTGARMLYRYLPRTAGLRRISLHKSTSQRGDKMYLLICECAELLKDINAAAVLIPALRARLCGYTGLYRPIQAF</sequence>
<organism evidence="3 4">
    <name type="scientific">Musca domestica</name>
    <name type="common">House fly</name>
    <dbReference type="NCBI Taxonomy" id="7370"/>
    <lineage>
        <taxon>Eukaryota</taxon>
        <taxon>Metazoa</taxon>
        <taxon>Ecdysozoa</taxon>
        <taxon>Arthropoda</taxon>
        <taxon>Hexapoda</taxon>
        <taxon>Insecta</taxon>
        <taxon>Pterygota</taxon>
        <taxon>Neoptera</taxon>
        <taxon>Endopterygota</taxon>
        <taxon>Diptera</taxon>
        <taxon>Brachycera</taxon>
        <taxon>Muscomorpha</taxon>
        <taxon>Muscoidea</taxon>
        <taxon>Muscidae</taxon>
        <taxon>Musca</taxon>
    </lineage>
</organism>
<gene>
    <name evidence="4" type="primary">LOC101889864</name>
</gene>
<feature type="region of interest" description="Disordered" evidence="1">
    <location>
        <begin position="1"/>
        <end position="44"/>
    </location>
</feature>
<dbReference type="InterPro" id="IPR055577">
    <property type="entry name" value="DUF7153"/>
</dbReference>
<dbReference type="Pfam" id="PF23672">
    <property type="entry name" value="DUF7153"/>
    <property type="match status" value="1"/>
</dbReference>
<keyword evidence="3" id="KW-1185">Reference proteome</keyword>
<evidence type="ECO:0000259" key="2">
    <source>
        <dbReference type="Pfam" id="PF23672"/>
    </source>
</evidence>
<dbReference type="PANTHER" id="PTHR22198">
    <property type="entry name" value="FERM DOMAIN-CONTAINING PROTEIN"/>
    <property type="match status" value="1"/>
</dbReference>
<reference evidence="4" key="1">
    <citation type="submission" date="2025-08" db="UniProtKB">
        <authorList>
            <consortium name="RefSeq"/>
        </authorList>
    </citation>
    <scope>IDENTIFICATION</scope>
    <source>
        <strain evidence="4">Aabys</strain>
        <tissue evidence="4">Whole body</tissue>
    </source>
</reference>
<protein>
    <submittedName>
        <fullName evidence="4">Phosphatidylinositol 3-kinase 2 isoform X1</fullName>
    </submittedName>
</protein>